<reference evidence="1 2" key="1">
    <citation type="submission" date="2016-10" db="EMBL/GenBank/DDBJ databases">
        <title>The genome of Paramicrosporidium saccamoebae is the missing link in understanding Cryptomycota and Microsporidia evolution.</title>
        <authorList>
            <person name="Quandt C.A."/>
            <person name="Beaudet D."/>
            <person name="Corsaro D."/>
            <person name="Michel R."/>
            <person name="Corradi N."/>
            <person name="James T."/>
        </authorList>
    </citation>
    <scope>NUCLEOTIDE SEQUENCE [LARGE SCALE GENOMIC DNA]</scope>
    <source>
        <strain evidence="1 2">KSL3</strain>
    </source>
</reference>
<comment type="caution">
    <text evidence="1">The sequence shown here is derived from an EMBL/GenBank/DDBJ whole genome shotgun (WGS) entry which is preliminary data.</text>
</comment>
<evidence type="ECO:0000313" key="1">
    <source>
        <dbReference type="EMBL" id="PJF18045.1"/>
    </source>
</evidence>
<keyword evidence="2" id="KW-1185">Reference proteome</keyword>
<protein>
    <submittedName>
        <fullName evidence="1">Uncharacterized protein</fullName>
    </submittedName>
</protein>
<dbReference type="AlphaFoldDB" id="A0A2H9TJY0"/>
<dbReference type="EMBL" id="MTSL01000148">
    <property type="protein sequence ID" value="PJF18045.1"/>
    <property type="molecule type" value="Genomic_DNA"/>
</dbReference>
<feature type="non-terminal residue" evidence="1">
    <location>
        <position position="1"/>
    </location>
</feature>
<name>A0A2H9TJY0_9FUNG</name>
<evidence type="ECO:0000313" key="2">
    <source>
        <dbReference type="Proteomes" id="UP000240830"/>
    </source>
</evidence>
<sequence>LTSADKPISDECMKTVIDRLTIMLDSHICLPFGMTVVPNRGVIVAPEAYCEGAVCVPTTTDHQLAGQTANGAHSNFSSVLNPGAILMRIIRSVAAFVRGY</sequence>
<proteinExistence type="predicted"/>
<dbReference type="Proteomes" id="UP000240830">
    <property type="component" value="Unassembled WGS sequence"/>
</dbReference>
<accession>A0A2H9TJY0</accession>
<organism evidence="1 2">
    <name type="scientific">Paramicrosporidium saccamoebae</name>
    <dbReference type="NCBI Taxonomy" id="1246581"/>
    <lineage>
        <taxon>Eukaryota</taxon>
        <taxon>Fungi</taxon>
        <taxon>Fungi incertae sedis</taxon>
        <taxon>Cryptomycota</taxon>
        <taxon>Cryptomycota incertae sedis</taxon>
        <taxon>Paramicrosporidium</taxon>
    </lineage>
</organism>
<gene>
    <name evidence="1" type="ORF">PSACC_02141</name>
</gene>